<sequence>MFVYCVCVCMCVSMYVGGPLLDDRRPKKSLGSIQKDHRTVIVGLLVISLIQYANFALDVIQQICQYLDIGCLYIKNKPTETGVANTN</sequence>
<dbReference type="Proteomes" id="UP000193560">
    <property type="component" value="Unassembled WGS sequence"/>
</dbReference>
<evidence type="ECO:0000313" key="2">
    <source>
        <dbReference type="Proteomes" id="UP000193560"/>
    </source>
</evidence>
<protein>
    <submittedName>
        <fullName evidence="1">Uncharacterized protein</fullName>
    </submittedName>
</protein>
<keyword evidence="2" id="KW-1185">Reference proteome</keyword>
<dbReference type="OrthoDB" id="196717at2759"/>
<gene>
    <name evidence="1" type="ORF">BCR42DRAFT_407682</name>
</gene>
<dbReference type="EMBL" id="MCGE01000005">
    <property type="protein sequence ID" value="ORZ21511.1"/>
    <property type="molecule type" value="Genomic_DNA"/>
</dbReference>
<accession>A0A1X2ISK4</accession>
<evidence type="ECO:0000313" key="1">
    <source>
        <dbReference type="EMBL" id="ORZ21511.1"/>
    </source>
</evidence>
<dbReference type="AlphaFoldDB" id="A0A1X2ISK4"/>
<name>A0A1X2ISK4_9FUNG</name>
<proteinExistence type="predicted"/>
<organism evidence="1 2">
    <name type="scientific">Absidia repens</name>
    <dbReference type="NCBI Taxonomy" id="90262"/>
    <lineage>
        <taxon>Eukaryota</taxon>
        <taxon>Fungi</taxon>
        <taxon>Fungi incertae sedis</taxon>
        <taxon>Mucoromycota</taxon>
        <taxon>Mucoromycotina</taxon>
        <taxon>Mucoromycetes</taxon>
        <taxon>Mucorales</taxon>
        <taxon>Cunninghamellaceae</taxon>
        <taxon>Absidia</taxon>
    </lineage>
</organism>
<reference evidence="1 2" key="1">
    <citation type="submission" date="2016-07" db="EMBL/GenBank/DDBJ databases">
        <title>Pervasive Adenine N6-methylation of Active Genes in Fungi.</title>
        <authorList>
            <consortium name="DOE Joint Genome Institute"/>
            <person name="Mondo S.J."/>
            <person name="Dannebaum R.O."/>
            <person name="Kuo R.C."/>
            <person name="Labutti K."/>
            <person name="Haridas S."/>
            <person name="Kuo A."/>
            <person name="Salamov A."/>
            <person name="Ahrendt S.R."/>
            <person name="Lipzen A."/>
            <person name="Sullivan W."/>
            <person name="Andreopoulos W.B."/>
            <person name="Clum A."/>
            <person name="Lindquist E."/>
            <person name="Daum C."/>
            <person name="Ramamoorthy G.K."/>
            <person name="Gryganskyi A."/>
            <person name="Culley D."/>
            <person name="Magnuson J.K."/>
            <person name="James T.Y."/>
            <person name="O'Malley M.A."/>
            <person name="Stajich J.E."/>
            <person name="Spatafora J.W."/>
            <person name="Visel A."/>
            <person name="Grigoriev I.V."/>
        </authorList>
    </citation>
    <scope>NUCLEOTIDE SEQUENCE [LARGE SCALE GENOMIC DNA]</scope>
    <source>
        <strain evidence="1 2">NRRL 1336</strain>
    </source>
</reference>
<comment type="caution">
    <text evidence="1">The sequence shown here is derived from an EMBL/GenBank/DDBJ whole genome shotgun (WGS) entry which is preliminary data.</text>
</comment>